<accession>A0A135I1J7</accession>
<organism evidence="2 3">
    <name type="scientific">Paramesorhizobium deserti</name>
    <dbReference type="NCBI Taxonomy" id="1494590"/>
    <lineage>
        <taxon>Bacteria</taxon>
        <taxon>Pseudomonadati</taxon>
        <taxon>Pseudomonadota</taxon>
        <taxon>Alphaproteobacteria</taxon>
        <taxon>Hyphomicrobiales</taxon>
        <taxon>Phyllobacteriaceae</taxon>
        <taxon>Paramesorhizobium</taxon>
    </lineage>
</organism>
<dbReference type="STRING" id="1494590.ATN84_06125"/>
<sequence length="181" mass="19812">MRQLTSRAAFMAMLSAGFASPFSAYAACTQDRAIYADRDDHYTLTFKPMPEDVPAVTSNEFTITENGPGEGDAQKKAFKLDGVVMWTEGVERPNGLIMYNCPDGDATGEELEDCTLWQGVIYALKEGAEADLLPKAKEPAAQALLFPDLAGSLDSFDFGPAKPAEPLSWDVFRFRDCAHEE</sequence>
<keyword evidence="1" id="KW-0732">Signal</keyword>
<proteinExistence type="predicted"/>
<feature type="signal peptide" evidence="1">
    <location>
        <begin position="1"/>
        <end position="26"/>
    </location>
</feature>
<dbReference type="EMBL" id="LNTU01000001">
    <property type="protein sequence ID" value="KXF79288.1"/>
    <property type="molecule type" value="Genomic_DNA"/>
</dbReference>
<evidence type="ECO:0000256" key="1">
    <source>
        <dbReference type="SAM" id="SignalP"/>
    </source>
</evidence>
<protein>
    <submittedName>
        <fullName evidence="2">Uncharacterized protein</fullName>
    </submittedName>
</protein>
<gene>
    <name evidence="2" type="ORF">ATN84_06125</name>
</gene>
<keyword evidence="3" id="KW-1185">Reference proteome</keyword>
<feature type="chain" id="PRO_5007465543" evidence="1">
    <location>
        <begin position="27"/>
        <end position="181"/>
    </location>
</feature>
<name>A0A135I1J7_9HYPH</name>
<dbReference type="Proteomes" id="UP000070107">
    <property type="component" value="Unassembled WGS sequence"/>
</dbReference>
<reference evidence="2 3" key="1">
    <citation type="submission" date="2015-11" db="EMBL/GenBank/DDBJ databases">
        <title>Draft genome sequence of Paramesorhizobium deserti A-3-E, a strain highly resistant to diverse beta-lactam antibiotics.</title>
        <authorList>
            <person name="Lv R."/>
            <person name="Yang X."/>
            <person name="Fang N."/>
            <person name="Guo J."/>
            <person name="Luo X."/>
            <person name="Peng F."/>
            <person name="Yang R."/>
            <person name="Cui Y."/>
            <person name="Fang C."/>
            <person name="Song Y."/>
        </authorList>
    </citation>
    <scope>NUCLEOTIDE SEQUENCE [LARGE SCALE GENOMIC DNA]</scope>
    <source>
        <strain evidence="2 3">A-3-E</strain>
    </source>
</reference>
<comment type="caution">
    <text evidence="2">The sequence shown here is derived from an EMBL/GenBank/DDBJ whole genome shotgun (WGS) entry which is preliminary data.</text>
</comment>
<evidence type="ECO:0000313" key="2">
    <source>
        <dbReference type="EMBL" id="KXF79288.1"/>
    </source>
</evidence>
<dbReference type="AlphaFoldDB" id="A0A135I1J7"/>
<dbReference type="OrthoDB" id="7852244at2"/>
<evidence type="ECO:0000313" key="3">
    <source>
        <dbReference type="Proteomes" id="UP000070107"/>
    </source>
</evidence>